<proteinExistence type="predicted"/>
<dbReference type="AlphaFoldDB" id="A0A1L3NL86"/>
<reference evidence="1 2" key="1">
    <citation type="submission" date="2015-11" db="EMBL/GenBank/DDBJ databases">
        <authorList>
            <person name="Hill K.K."/>
            <person name="Shirey T.B."/>
            <person name="Raphael B."/>
            <person name="Daligault H.E."/>
            <person name="Davenport K.W."/>
            <person name="Bruce D.C."/>
            <person name="Foley B.T."/>
            <person name="Johnson S.L."/>
        </authorList>
    </citation>
    <scope>NUCLEOTIDE SEQUENCE [LARGE SCALE GENOMIC DNA]</scope>
    <source>
        <strain evidence="1 2">CDC_1632</strain>
    </source>
</reference>
<dbReference type="Proteomes" id="UP000182204">
    <property type="component" value="Chromosome"/>
</dbReference>
<dbReference type="EMBL" id="CP013243">
    <property type="protein sequence ID" value="APH16906.1"/>
    <property type="molecule type" value="Genomic_DNA"/>
</dbReference>
<sequence>MNRYDEVEKNNLRVAHIGNEKDDKLYQALCQYDEHTVYEIGNILRTYITQKYPVKKGVDITRRILNDLADSFLIDELPDGEVERLRKILQQI</sequence>
<evidence type="ECO:0000313" key="2">
    <source>
        <dbReference type="Proteomes" id="UP000182204"/>
    </source>
</evidence>
<accession>A0A1L3NL86</accession>
<evidence type="ECO:0000313" key="1">
    <source>
        <dbReference type="EMBL" id="APH16906.1"/>
    </source>
</evidence>
<protein>
    <submittedName>
        <fullName evidence="1">Uncharacterized protein</fullName>
    </submittedName>
</protein>
<organism evidence="1 2">
    <name type="scientific">Clostridium sporogenes</name>
    <dbReference type="NCBI Taxonomy" id="1509"/>
    <lineage>
        <taxon>Bacteria</taxon>
        <taxon>Bacillati</taxon>
        <taxon>Bacillota</taxon>
        <taxon>Clostridia</taxon>
        <taxon>Eubacteriales</taxon>
        <taxon>Clostridiaceae</taxon>
        <taxon>Clostridium</taxon>
    </lineage>
</organism>
<name>A0A1L3NL86_CLOSG</name>
<dbReference type="RefSeq" id="WP_072587193.1">
    <property type="nucleotide sequence ID" value="NZ_CP013243.1"/>
</dbReference>
<gene>
    <name evidence="1" type="ORF">NPD5_4186</name>
</gene>